<evidence type="ECO:0000313" key="1">
    <source>
        <dbReference type="EMBL" id="PGG94979.1"/>
    </source>
</evidence>
<keyword evidence="2" id="KW-1185">Reference proteome</keyword>
<dbReference type="Proteomes" id="UP000224634">
    <property type="component" value="Unassembled WGS sequence"/>
</dbReference>
<proteinExistence type="predicted"/>
<sequence length="290" mass="32791">MYYQAVKLLTAKTGEGEKLKGCKFKTWLTSVIGIAPPAAQQAMAVLNATQFEPVLTKFTATAYSQQTFEFTSMEKFVNCKFNEIWIEFISEYNTFMANVFGKYSINVSSSDTCLILGLSRPVDLRVLKLLFFPTVKALEEGYLHSAVLCLPGSFNEEKDTIPRLDKEYVMADKFKAFTQQPGFLNILPDKEYVHAFSVIAANQSNKIPSWPDMVKKFKTTAELLKKILCYVAFWYTLQFKYPSGANSLALSSFKWLSAIVKNIIRNGVEADHLFQPADTRDQALKLIKAI</sequence>
<comment type="caution">
    <text evidence="1">The sequence shown here is derived from an EMBL/GenBank/DDBJ whole genome shotgun (WGS) entry which is preliminary data.</text>
</comment>
<organism evidence="1 2">
    <name type="scientific">Polytolypa hystricis (strain UAMH7299)</name>
    <dbReference type="NCBI Taxonomy" id="1447883"/>
    <lineage>
        <taxon>Eukaryota</taxon>
        <taxon>Fungi</taxon>
        <taxon>Dikarya</taxon>
        <taxon>Ascomycota</taxon>
        <taxon>Pezizomycotina</taxon>
        <taxon>Eurotiomycetes</taxon>
        <taxon>Eurotiomycetidae</taxon>
        <taxon>Onygenales</taxon>
        <taxon>Onygenales incertae sedis</taxon>
        <taxon>Polytolypa</taxon>
    </lineage>
</organism>
<name>A0A2B7WEF6_POLH7</name>
<reference evidence="1 2" key="1">
    <citation type="submission" date="2017-10" db="EMBL/GenBank/DDBJ databases">
        <title>Comparative genomics in systemic dimorphic fungi from Ajellomycetaceae.</title>
        <authorList>
            <person name="Munoz J.F."/>
            <person name="Mcewen J.G."/>
            <person name="Clay O.K."/>
            <person name="Cuomo C.A."/>
        </authorList>
    </citation>
    <scope>NUCLEOTIDE SEQUENCE [LARGE SCALE GENOMIC DNA]</scope>
    <source>
        <strain evidence="1 2">UAMH7299</strain>
    </source>
</reference>
<dbReference type="STRING" id="1447883.A0A2B7WEF6"/>
<protein>
    <submittedName>
        <fullName evidence="1">Uncharacterized protein</fullName>
    </submittedName>
</protein>
<accession>A0A2B7WEF6</accession>
<gene>
    <name evidence="1" type="ORF">AJ80_10064</name>
</gene>
<dbReference type="EMBL" id="PDNA01000573">
    <property type="protein sequence ID" value="PGG94979.1"/>
    <property type="molecule type" value="Genomic_DNA"/>
</dbReference>
<evidence type="ECO:0000313" key="2">
    <source>
        <dbReference type="Proteomes" id="UP000224634"/>
    </source>
</evidence>
<dbReference type="AlphaFoldDB" id="A0A2B7WEF6"/>